<gene>
    <name evidence="1" type="ORF">S03H2_25639</name>
</gene>
<name>X1FYE7_9ZZZZ</name>
<reference evidence="1" key="1">
    <citation type="journal article" date="2014" name="Front. Microbiol.">
        <title>High frequency of phylogenetically diverse reductive dehalogenase-homologous genes in deep subseafloor sedimentary metagenomes.</title>
        <authorList>
            <person name="Kawai M."/>
            <person name="Futagami T."/>
            <person name="Toyoda A."/>
            <person name="Takaki Y."/>
            <person name="Nishi S."/>
            <person name="Hori S."/>
            <person name="Arai W."/>
            <person name="Tsubouchi T."/>
            <person name="Morono Y."/>
            <person name="Uchiyama I."/>
            <person name="Ito T."/>
            <person name="Fujiyama A."/>
            <person name="Inagaki F."/>
            <person name="Takami H."/>
        </authorList>
    </citation>
    <scope>NUCLEOTIDE SEQUENCE</scope>
    <source>
        <strain evidence="1">Expedition CK06-06</strain>
    </source>
</reference>
<evidence type="ECO:0000313" key="1">
    <source>
        <dbReference type="EMBL" id="GAH34364.1"/>
    </source>
</evidence>
<comment type="caution">
    <text evidence="1">The sequence shown here is derived from an EMBL/GenBank/DDBJ whole genome shotgun (WGS) entry which is preliminary data.</text>
</comment>
<dbReference type="AlphaFoldDB" id="X1FYE7"/>
<accession>X1FYE7</accession>
<protein>
    <submittedName>
        <fullName evidence="1">Uncharacterized protein</fullName>
    </submittedName>
</protein>
<feature type="non-terminal residue" evidence="1">
    <location>
        <position position="49"/>
    </location>
</feature>
<proteinExistence type="predicted"/>
<dbReference type="EMBL" id="BARU01014578">
    <property type="protein sequence ID" value="GAH34364.1"/>
    <property type="molecule type" value="Genomic_DNA"/>
</dbReference>
<sequence>MYYYVSVLYQPEEDVPAVLRGEIQRNAFLATIKAEKVGTQSLYIGAISP</sequence>
<organism evidence="1">
    <name type="scientific">marine sediment metagenome</name>
    <dbReference type="NCBI Taxonomy" id="412755"/>
    <lineage>
        <taxon>unclassified sequences</taxon>
        <taxon>metagenomes</taxon>
        <taxon>ecological metagenomes</taxon>
    </lineage>
</organism>